<proteinExistence type="predicted"/>
<evidence type="ECO:0000313" key="2">
    <source>
        <dbReference type="Proteomes" id="UP000004994"/>
    </source>
</evidence>
<dbReference type="GO" id="GO:0048364">
    <property type="term" value="P:root development"/>
    <property type="evidence" value="ECO:0007669"/>
    <property type="project" value="InterPro"/>
</dbReference>
<dbReference type="STRING" id="4081.A0A3Q7F6B3"/>
<organism evidence="1">
    <name type="scientific">Solanum lycopersicum</name>
    <name type="common">Tomato</name>
    <name type="synonym">Lycopersicon esculentum</name>
    <dbReference type="NCBI Taxonomy" id="4081"/>
    <lineage>
        <taxon>Eukaryota</taxon>
        <taxon>Viridiplantae</taxon>
        <taxon>Streptophyta</taxon>
        <taxon>Embryophyta</taxon>
        <taxon>Tracheophyta</taxon>
        <taxon>Spermatophyta</taxon>
        <taxon>Magnoliopsida</taxon>
        <taxon>eudicotyledons</taxon>
        <taxon>Gunneridae</taxon>
        <taxon>Pentapetalae</taxon>
        <taxon>asterids</taxon>
        <taxon>lamiids</taxon>
        <taxon>Solanales</taxon>
        <taxon>Solanaceae</taxon>
        <taxon>Solanoideae</taxon>
        <taxon>Solaneae</taxon>
        <taxon>Solanum</taxon>
        <taxon>Solanum subgen. Lycopersicon</taxon>
    </lineage>
</organism>
<name>A0A3Q7F6B3_SOLLC</name>
<dbReference type="Gramene" id="Solyc02g082985.1.1">
    <property type="protein sequence ID" value="Solyc02g082985.1.1.1"/>
    <property type="gene ID" value="Solyc02g082985.1"/>
</dbReference>
<dbReference type="GeneID" id="112940884"/>
<dbReference type="OrthoDB" id="1701699at2759"/>
<dbReference type="GO" id="GO:0048367">
    <property type="term" value="P:shoot system development"/>
    <property type="evidence" value="ECO:0007669"/>
    <property type="project" value="InterPro"/>
</dbReference>
<dbReference type="RefSeq" id="XP_025884903.1">
    <property type="nucleotide sequence ID" value="XM_026029118.1"/>
</dbReference>
<sequence>MAHVRSISFPSRSQPEYLRVEIELNRLKTWESTSISSTTTPFSLNTIQQGLVGLAELYNCVQDLLVSPAIQMGRLAEEALEASVGLIDSCSTTRELVLMMKEQVQDLQSKHTECFYV</sequence>
<protein>
    <submittedName>
        <fullName evidence="1">Uncharacterized protein</fullName>
    </submittedName>
</protein>
<gene>
    <name evidence="1" type="primary">LOC112940884</name>
</gene>
<dbReference type="InterPro" id="IPR004320">
    <property type="entry name" value="BPS1_pln"/>
</dbReference>
<dbReference type="KEGG" id="sly:112940884"/>
<dbReference type="InParanoid" id="A0A3Q7F6B3"/>
<dbReference type="OMA" id="FAARIHI"/>
<dbReference type="EnsemblPlants" id="Solyc02g082985.1.1">
    <property type="protein sequence ID" value="Solyc02g082985.1.1.1"/>
    <property type="gene ID" value="Solyc02g082985.1"/>
</dbReference>
<accession>A0A3Q7F6B3</accession>
<dbReference type="AlphaFoldDB" id="A0A3Q7F6B3"/>
<reference evidence="1" key="2">
    <citation type="submission" date="2019-01" db="UniProtKB">
        <authorList>
            <consortium name="EnsemblPlants"/>
        </authorList>
    </citation>
    <scope>IDENTIFICATION</scope>
    <source>
        <strain evidence="1">cv. Heinz 1706</strain>
    </source>
</reference>
<dbReference type="Proteomes" id="UP000004994">
    <property type="component" value="Chromosome 2"/>
</dbReference>
<evidence type="ECO:0000313" key="1">
    <source>
        <dbReference type="EnsemblPlants" id="Solyc02g082985.1.1.1"/>
    </source>
</evidence>
<dbReference type="PANTHER" id="PTHR33070:SF51">
    <property type="entry name" value="DUF241 DOMAIN PROTEIN"/>
    <property type="match status" value="1"/>
</dbReference>
<keyword evidence="2" id="KW-1185">Reference proteome</keyword>
<reference evidence="1" key="1">
    <citation type="journal article" date="2012" name="Nature">
        <title>The tomato genome sequence provides insights into fleshy fruit evolution.</title>
        <authorList>
            <consortium name="Tomato Genome Consortium"/>
        </authorList>
    </citation>
    <scope>NUCLEOTIDE SEQUENCE [LARGE SCALE GENOMIC DNA]</scope>
    <source>
        <strain evidence="1">cv. Heinz 1706</strain>
    </source>
</reference>
<dbReference type="PANTHER" id="PTHR33070">
    <property type="entry name" value="OS06G0725500 PROTEIN"/>
    <property type="match status" value="1"/>
</dbReference>
<dbReference type="Pfam" id="PF03087">
    <property type="entry name" value="BPS1"/>
    <property type="match status" value="1"/>
</dbReference>